<dbReference type="Proteomes" id="UP001293593">
    <property type="component" value="Unassembled WGS sequence"/>
</dbReference>
<keyword evidence="4" id="KW-1185">Reference proteome</keyword>
<accession>A0AAE1NAM5</accession>
<evidence type="ECO:0000313" key="4">
    <source>
        <dbReference type="Proteomes" id="UP001293593"/>
    </source>
</evidence>
<comment type="caution">
    <text evidence="3">The sequence shown here is derived from an EMBL/GenBank/DDBJ whole genome shotgun (WGS) entry which is preliminary data.</text>
</comment>
<feature type="domain" description="RNase H type-1" evidence="1">
    <location>
        <begin position="447"/>
        <end position="566"/>
    </location>
</feature>
<dbReference type="AlphaFoldDB" id="A0AAE1NAM5"/>
<organism evidence="3 4">
    <name type="scientific">Acacia crassicarpa</name>
    <name type="common">northern wattle</name>
    <dbReference type="NCBI Taxonomy" id="499986"/>
    <lineage>
        <taxon>Eukaryota</taxon>
        <taxon>Viridiplantae</taxon>
        <taxon>Streptophyta</taxon>
        <taxon>Embryophyta</taxon>
        <taxon>Tracheophyta</taxon>
        <taxon>Spermatophyta</taxon>
        <taxon>Magnoliopsida</taxon>
        <taxon>eudicotyledons</taxon>
        <taxon>Gunneridae</taxon>
        <taxon>Pentapetalae</taxon>
        <taxon>rosids</taxon>
        <taxon>fabids</taxon>
        <taxon>Fabales</taxon>
        <taxon>Fabaceae</taxon>
        <taxon>Caesalpinioideae</taxon>
        <taxon>mimosoid clade</taxon>
        <taxon>Acacieae</taxon>
        <taxon>Acacia</taxon>
    </lineage>
</organism>
<evidence type="ECO:0000259" key="1">
    <source>
        <dbReference type="Pfam" id="PF13456"/>
    </source>
</evidence>
<reference evidence="3" key="1">
    <citation type="submission" date="2023-10" db="EMBL/GenBank/DDBJ databases">
        <title>Chromosome-level genome of the transformable northern wattle, Acacia crassicarpa.</title>
        <authorList>
            <person name="Massaro I."/>
            <person name="Sinha N.R."/>
            <person name="Poethig S."/>
            <person name="Leichty A.R."/>
        </authorList>
    </citation>
    <scope>NUCLEOTIDE SEQUENCE</scope>
    <source>
        <strain evidence="3">Acra3RX</strain>
        <tissue evidence="3">Leaf</tissue>
    </source>
</reference>
<dbReference type="Pfam" id="PF13966">
    <property type="entry name" value="zf-RVT"/>
    <property type="match status" value="1"/>
</dbReference>
<name>A0AAE1NAM5_9FABA</name>
<dbReference type="InterPro" id="IPR012337">
    <property type="entry name" value="RNaseH-like_sf"/>
</dbReference>
<gene>
    <name evidence="3" type="ORF">QN277_001926</name>
</gene>
<dbReference type="PANTHER" id="PTHR33116:SF70">
    <property type="entry name" value="NON-LTR RETROELEMENT REVERSE TRANSCRIPTASE-LIKE PROTEIN"/>
    <property type="match status" value="1"/>
</dbReference>
<dbReference type="Gene3D" id="3.30.420.10">
    <property type="entry name" value="Ribonuclease H-like superfamily/Ribonuclease H"/>
    <property type="match status" value="1"/>
</dbReference>
<dbReference type="GO" id="GO:0004523">
    <property type="term" value="F:RNA-DNA hybrid ribonuclease activity"/>
    <property type="evidence" value="ECO:0007669"/>
    <property type="project" value="InterPro"/>
</dbReference>
<dbReference type="PANTHER" id="PTHR33116">
    <property type="entry name" value="REVERSE TRANSCRIPTASE ZINC-BINDING DOMAIN-CONTAINING PROTEIN-RELATED-RELATED"/>
    <property type="match status" value="1"/>
</dbReference>
<feature type="domain" description="Reverse transcriptase zinc-binding" evidence="2">
    <location>
        <begin position="249"/>
        <end position="334"/>
    </location>
</feature>
<dbReference type="InterPro" id="IPR026960">
    <property type="entry name" value="RVT-Znf"/>
</dbReference>
<dbReference type="GO" id="GO:0003676">
    <property type="term" value="F:nucleic acid binding"/>
    <property type="evidence" value="ECO:0007669"/>
    <property type="project" value="InterPro"/>
</dbReference>
<evidence type="ECO:0000313" key="3">
    <source>
        <dbReference type="EMBL" id="KAK4285196.1"/>
    </source>
</evidence>
<dbReference type="SUPFAM" id="SSF53098">
    <property type="entry name" value="Ribonuclease H-like"/>
    <property type="match status" value="1"/>
</dbReference>
<dbReference type="Pfam" id="PF13456">
    <property type="entry name" value="RVT_3"/>
    <property type="match status" value="1"/>
</dbReference>
<dbReference type="CDD" id="cd06222">
    <property type="entry name" value="RNase_H_like"/>
    <property type="match status" value="1"/>
</dbReference>
<sequence>MNQVHTINQCLKTFYDSSGLKVNHQKTCVFFSDNVNHIRRSELCTSLGFSITYDLGKYLGVPLHHKRVTKESYQFVVNKVKTRLSTWKAKNLSAARRTTLISSVTMSIPGYVMQTSSLPMTTCESLDKYNRKFLWVSTEDKQKIPLVSWDAICKPKTRGGLGLRHAKDQNNAYLMKLGWRLATKREDLWVKVIQSKYNCGNDKLPRINMSNPRSNLWSGIKRTWGKVQDGIKPLANGQIRWRWAKNGQFYVKLAYDSLSNDAIPPNPMWGKIWKLKIPERCKVFTWLVLHKRLLTNASRHKRGLTSDSRCPVCDAEIENLQHVLRDCPETLNLWKSVVPQCLWSKFSSLSFDHWFQWNSSYKDRRVESEEWRQQFILICWWLWRPRNSFVFEGKKISNDTIQLSVDATRGSIQDAHDRFFTAVGRQGKAVEHETRWKPPPEGWVKINTDGAFSYFEVGVACGGVIRDAHGNFLRGFMFKGMEGDSLSAKLWGCLHSLKLAWDLGHRQVILEADSAEAIDLMKKVNHDLHADGGLVEEIRCLMERDWRLEVDHINRWANTTADHLTKAGLSSMTGFHVVIVTNGVLDSLLLKDKG</sequence>
<dbReference type="InterPro" id="IPR002156">
    <property type="entry name" value="RNaseH_domain"/>
</dbReference>
<protein>
    <submittedName>
        <fullName evidence="3">Uncharacterized protein</fullName>
    </submittedName>
</protein>
<dbReference type="InterPro" id="IPR044730">
    <property type="entry name" value="RNase_H-like_dom_plant"/>
</dbReference>
<proteinExistence type="predicted"/>
<evidence type="ECO:0000259" key="2">
    <source>
        <dbReference type="Pfam" id="PF13966"/>
    </source>
</evidence>
<dbReference type="EMBL" id="JAWXYG010000001">
    <property type="protein sequence ID" value="KAK4285196.1"/>
    <property type="molecule type" value="Genomic_DNA"/>
</dbReference>
<dbReference type="InterPro" id="IPR036397">
    <property type="entry name" value="RNaseH_sf"/>
</dbReference>